<evidence type="ECO:0000259" key="8">
    <source>
        <dbReference type="Pfam" id="PF00089"/>
    </source>
</evidence>
<name>A0A9P4YK40_9EURO</name>
<evidence type="ECO:0000256" key="5">
    <source>
        <dbReference type="ARBA" id="ARBA00022801"/>
    </source>
</evidence>
<evidence type="ECO:0000256" key="6">
    <source>
        <dbReference type="ARBA" id="ARBA00022825"/>
    </source>
</evidence>
<dbReference type="Pfam" id="PF00089">
    <property type="entry name" value="Trypsin"/>
    <property type="match status" value="1"/>
</dbReference>
<dbReference type="InterPro" id="IPR050966">
    <property type="entry name" value="Glutamyl_endopeptidase"/>
</dbReference>
<organism evidence="9 10">
    <name type="scientific">Trichophyton interdigitale</name>
    <dbReference type="NCBI Taxonomy" id="101480"/>
    <lineage>
        <taxon>Eukaryota</taxon>
        <taxon>Fungi</taxon>
        <taxon>Dikarya</taxon>
        <taxon>Ascomycota</taxon>
        <taxon>Pezizomycotina</taxon>
        <taxon>Eurotiomycetes</taxon>
        <taxon>Eurotiomycetidae</taxon>
        <taxon>Onygenales</taxon>
        <taxon>Arthrodermataceae</taxon>
        <taxon>Trichophyton</taxon>
    </lineage>
</organism>
<dbReference type="PANTHER" id="PTHR15462:SF8">
    <property type="entry name" value="SERINE PROTEASE"/>
    <property type="match status" value="1"/>
</dbReference>
<dbReference type="GO" id="GO:0004252">
    <property type="term" value="F:serine-type endopeptidase activity"/>
    <property type="evidence" value="ECO:0007669"/>
    <property type="project" value="InterPro"/>
</dbReference>
<dbReference type="AlphaFoldDB" id="A0A9P4YK40"/>
<evidence type="ECO:0000256" key="1">
    <source>
        <dbReference type="ARBA" id="ARBA00007664"/>
    </source>
</evidence>
<proteinExistence type="inferred from homology"/>
<comment type="caution">
    <text evidence="9">The sequence shown here is derived from an EMBL/GenBank/DDBJ whole genome shotgun (WGS) entry which is preliminary data.</text>
</comment>
<dbReference type="PANTHER" id="PTHR15462">
    <property type="entry name" value="SERINE PROTEASE"/>
    <property type="match status" value="1"/>
</dbReference>
<dbReference type="InterPro" id="IPR008256">
    <property type="entry name" value="Peptidase_S1B"/>
</dbReference>
<evidence type="ECO:0000256" key="4">
    <source>
        <dbReference type="ARBA" id="ARBA00022729"/>
    </source>
</evidence>
<dbReference type="InterPro" id="IPR018114">
    <property type="entry name" value="TRYPSIN_HIS"/>
</dbReference>
<keyword evidence="5 7" id="KW-0378">Hydrolase</keyword>
<dbReference type="EC" id="3.4.21.-" evidence="7"/>
<evidence type="ECO:0000256" key="7">
    <source>
        <dbReference type="RuleBase" id="RU004296"/>
    </source>
</evidence>
<keyword evidence="4 7" id="KW-0732">Signal</keyword>
<sequence>MHFIWPLVTLFLPQDSLVTAVIPLEPQGNGLCGKAFPDLQAEGLKVDEKWSLSPGDATWEFEGTQEKSEYGSTPGFNPNAGNESNITTPFHFDIRSYGTDIGPVSIEGSPFDQFRVTATIGYPWATIGRIFFRRFRGDKGGWCTGTLVGRNLLLTASHCFPWNYGARRWMRFVPGFGHGEKPAEPFGSSYVSQCRGVKNTLNVTGLDYVICKLCEPLGERVGWMGTAWWKDTQAYVKRPWLSSGYPTEPFKGMTQMLVTNLTLDGVDPHGEIGVELESKVFASAGWSGGPMWEYIDGHPTIVGICSGGERSCSEQPGGCFMANLSDPYHDVSAGGKLMTELVRYGQRHWS</sequence>
<dbReference type="InterPro" id="IPR009003">
    <property type="entry name" value="Peptidase_S1_PA"/>
</dbReference>
<dbReference type="GO" id="GO:0006508">
    <property type="term" value="P:proteolysis"/>
    <property type="evidence" value="ECO:0007669"/>
    <property type="project" value="UniProtKB-KW"/>
</dbReference>
<dbReference type="InterPro" id="IPR043504">
    <property type="entry name" value="Peptidase_S1_PA_chymotrypsin"/>
</dbReference>
<evidence type="ECO:0000256" key="3">
    <source>
        <dbReference type="ARBA" id="ARBA00022670"/>
    </source>
</evidence>
<evidence type="ECO:0000313" key="9">
    <source>
        <dbReference type="EMBL" id="KAF3897778.1"/>
    </source>
</evidence>
<gene>
    <name evidence="9" type="ORF">GY632_2119</name>
</gene>
<dbReference type="Gene3D" id="2.40.10.10">
    <property type="entry name" value="Trypsin-like serine proteases"/>
    <property type="match status" value="2"/>
</dbReference>
<feature type="domain" description="Peptidase S1" evidence="8">
    <location>
        <begin position="140"/>
        <end position="317"/>
    </location>
</feature>
<dbReference type="PRINTS" id="PR00839">
    <property type="entry name" value="V8PROTEASE"/>
</dbReference>
<protein>
    <recommendedName>
        <fullName evidence="7">Serine protease</fullName>
        <ecNumber evidence="7">3.4.21.-</ecNumber>
    </recommendedName>
</protein>
<comment type="similarity">
    <text evidence="2 7">Belongs to the peptidase S1B family.</text>
</comment>
<keyword evidence="3 7" id="KW-0645">Protease</keyword>
<accession>A0A9P4YK40</accession>
<feature type="chain" id="PRO_5040533834" description="Serine protease" evidence="7">
    <location>
        <begin position="21"/>
        <end position="350"/>
    </location>
</feature>
<dbReference type="EMBL" id="JAAQVJ010000047">
    <property type="protein sequence ID" value="KAF3897778.1"/>
    <property type="molecule type" value="Genomic_DNA"/>
</dbReference>
<dbReference type="Proteomes" id="UP000749309">
    <property type="component" value="Unassembled WGS sequence"/>
</dbReference>
<feature type="signal peptide" evidence="7">
    <location>
        <begin position="1"/>
        <end position="20"/>
    </location>
</feature>
<evidence type="ECO:0000313" key="10">
    <source>
        <dbReference type="Proteomes" id="UP000749309"/>
    </source>
</evidence>
<dbReference type="PROSITE" id="PS00134">
    <property type="entry name" value="TRYPSIN_HIS"/>
    <property type="match status" value="1"/>
</dbReference>
<comment type="similarity">
    <text evidence="1">Belongs to the peptidase S1 family.</text>
</comment>
<keyword evidence="6 7" id="KW-0720">Serine protease</keyword>
<reference evidence="9" key="1">
    <citation type="submission" date="2020-03" db="EMBL/GenBank/DDBJ databases">
        <title>Whole Genome Sequence of Trichophyton interdigitale from India.</title>
        <authorList>
            <person name="Kumar P."/>
        </authorList>
    </citation>
    <scope>NUCLEOTIDE SEQUENCE</scope>
    <source>
        <strain evidence="9">UCMS-IGIB-CI14</strain>
    </source>
</reference>
<dbReference type="SUPFAM" id="SSF50494">
    <property type="entry name" value="Trypsin-like serine proteases"/>
    <property type="match status" value="1"/>
</dbReference>
<evidence type="ECO:0000256" key="2">
    <source>
        <dbReference type="ARBA" id="ARBA00008764"/>
    </source>
</evidence>
<dbReference type="InterPro" id="IPR001254">
    <property type="entry name" value="Trypsin_dom"/>
</dbReference>